<sequence length="263" mass="28643">MENAMTIRRVTAALTVAIGIAVAGGSAVYAPPAQAIVCANCSNLVTQLLQQSKEISAYAKQVQQYKTQLDQLNLQIQQVANEGRNLASLPRNVFGEYQQVYNSYKQSINQLRGSMANLQNTRDMFAQRYPQLNSDATFQQLSAMVDQWQAQGRNNVEDALYSGAAVLDTLDSTNQQFETMGQASQSATGALAATQAGNQINMLVGQEMMKLNAQTAAMNQALLEEQARQLSADQANNIKVNRAYGSSAYEKSTVAPAQIEFLK</sequence>
<evidence type="ECO:0000256" key="1">
    <source>
        <dbReference type="SAM" id="Coils"/>
    </source>
</evidence>
<evidence type="ECO:0000313" key="2">
    <source>
        <dbReference type="EMBL" id="EGD07986.1"/>
    </source>
</evidence>
<proteinExistence type="predicted"/>
<comment type="caution">
    <text evidence="2">The sequence shown here is derived from an EMBL/GenBank/DDBJ whole genome shotgun (WGS) entry which is preliminary data.</text>
</comment>
<dbReference type="Proteomes" id="UP000003299">
    <property type="component" value="Unassembled WGS sequence"/>
</dbReference>
<protein>
    <submittedName>
        <fullName evidence="2">Conjugal transfer/entry exclusion protein</fullName>
    </submittedName>
</protein>
<organism evidence="2 3">
    <name type="scientific">Xanthomonas vesicatoria ATCC 35937</name>
    <dbReference type="NCBI Taxonomy" id="925775"/>
    <lineage>
        <taxon>Bacteria</taxon>
        <taxon>Pseudomonadati</taxon>
        <taxon>Pseudomonadota</taxon>
        <taxon>Gammaproteobacteria</taxon>
        <taxon>Lysobacterales</taxon>
        <taxon>Lysobacteraceae</taxon>
        <taxon>Xanthomonas</taxon>
    </lineage>
</organism>
<reference evidence="2 3" key="1">
    <citation type="journal article" date="2011" name="BMC Genomics">
        <title>Comparative genomics reveals diversity among xanthomonads infecting tomato and pepper.</title>
        <authorList>
            <person name="Potnis N."/>
            <person name="Krasileva K."/>
            <person name="Chow V."/>
            <person name="Almeida N.F."/>
            <person name="Patil P.B."/>
            <person name="Ryan R.P."/>
            <person name="Sharlach M."/>
            <person name="Behlau F."/>
            <person name="Dow J.M."/>
            <person name="Momol M.T."/>
            <person name="White F.F."/>
            <person name="Preston J.F."/>
            <person name="Vinatzer B.A."/>
            <person name="Koebnik R."/>
            <person name="Setubal J.C."/>
            <person name="Norman D.J."/>
            <person name="Staskawicz B.J."/>
            <person name="Jones J.B."/>
        </authorList>
    </citation>
    <scope>NUCLEOTIDE SEQUENCE [LARGE SCALE GENOMIC DNA]</scope>
    <source>
        <strain evidence="2 3">ATCC 35937</strain>
    </source>
</reference>
<accession>F0BHQ7</accession>
<keyword evidence="1" id="KW-0175">Coiled coil</keyword>
<name>F0BHQ7_9XANT</name>
<dbReference type="EMBL" id="AEQV01000161">
    <property type="protein sequence ID" value="EGD07986.1"/>
    <property type="molecule type" value="Genomic_DNA"/>
</dbReference>
<gene>
    <name evidence="2" type="ORF">XVE_3801</name>
</gene>
<evidence type="ECO:0000313" key="3">
    <source>
        <dbReference type="Proteomes" id="UP000003299"/>
    </source>
</evidence>
<dbReference type="AlphaFoldDB" id="F0BHQ7"/>
<feature type="coiled-coil region" evidence="1">
    <location>
        <begin position="55"/>
        <end position="121"/>
    </location>
</feature>
<dbReference type="eggNOG" id="COG5314">
    <property type="taxonomic scope" value="Bacteria"/>
</dbReference>